<evidence type="ECO:0000256" key="10">
    <source>
        <dbReference type="ARBA" id="ARBA00022786"/>
    </source>
</evidence>
<dbReference type="GO" id="GO:0008270">
    <property type="term" value="F:zinc ion binding"/>
    <property type="evidence" value="ECO:0007669"/>
    <property type="project" value="UniProtKB-KW"/>
</dbReference>
<evidence type="ECO:0000256" key="11">
    <source>
        <dbReference type="ARBA" id="ARBA00022833"/>
    </source>
</evidence>
<dbReference type="Proteomes" id="UP001152484">
    <property type="component" value="Unassembled WGS sequence"/>
</dbReference>
<dbReference type="InterPro" id="IPR044600">
    <property type="entry name" value="ATL1/ATL16-like"/>
</dbReference>
<keyword evidence="20" id="KW-1185">Reference proteome</keyword>
<dbReference type="GO" id="GO:0061630">
    <property type="term" value="F:ubiquitin protein ligase activity"/>
    <property type="evidence" value="ECO:0007669"/>
    <property type="project" value="UniProtKB-EC"/>
</dbReference>
<comment type="similarity">
    <text evidence="14">Belongs to the RING-type zinc finger family. ATL subfamily.</text>
</comment>
<feature type="compositionally biased region" description="Acidic residues" evidence="16">
    <location>
        <begin position="200"/>
        <end position="210"/>
    </location>
</feature>
<evidence type="ECO:0000256" key="6">
    <source>
        <dbReference type="ARBA" id="ARBA00022692"/>
    </source>
</evidence>
<evidence type="ECO:0000256" key="15">
    <source>
        <dbReference type="PROSITE-ProRule" id="PRU00175"/>
    </source>
</evidence>
<comment type="pathway">
    <text evidence="3">Protein modification; protein ubiquitination.</text>
</comment>
<keyword evidence="7" id="KW-0479">Metal-binding</keyword>
<dbReference type="SUPFAM" id="SSF57850">
    <property type="entry name" value="RING/U-box"/>
    <property type="match status" value="1"/>
</dbReference>
<evidence type="ECO:0000256" key="1">
    <source>
        <dbReference type="ARBA" id="ARBA00000900"/>
    </source>
</evidence>
<protein>
    <recommendedName>
        <fullName evidence="4">RING-type E3 ubiquitin transferase</fullName>
        <ecNumber evidence="4">2.3.2.27</ecNumber>
    </recommendedName>
</protein>
<evidence type="ECO:0000256" key="8">
    <source>
        <dbReference type="ARBA" id="ARBA00022729"/>
    </source>
</evidence>
<reference evidence="19" key="1">
    <citation type="submission" date="2022-07" db="EMBL/GenBank/DDBJ databases">
        <authorList>
            <person name="Macas J."/>
            <person name="Novak P."/>
            <person name="Neumann P."/>
        </authorList>
    </citation>
    <scope>NUCLEOTIDE SEQUENCE</scope>
</reference>
<evidence type="ECO:0000259" key="18">
    <source>
        <dbReference type="PROSITE" id="PS50089"/>
    </source>
</evidence>
<feature type="transmembrane region" description="Helical" evidence="17">
    <location>
        <begin position="53"/>
        <end position="73"/>
    </location>
</feature>
<keyword evidence="5" id="KW-0808">Transferase</keyword>
<evidence type="ECO:0000256" key="7">
    <source>
        <dbReference type="ARBA" id="ARBA00022723"/>
    </source>
</evidence>
<keyword evidence="9 15" id="KW-0863">Zinc-finger</keyword>
<feature type="domain" description="RING-type" evidence="18">
    <location>
        <begin position="137"/>
        <end position="179"/>
    </location>
</feature>
<comment type="caution">
    <text evidence="19">The sequence shown here is derived from an EMBL/GenBank/DDBJ whole genome shotgun (WGS) entry which is preliminary data.</text>
</comment>
<dbReference type="AlphaFoldDB" id="A0A9P0ZSJ6"/>
<keyword evidence="6 17" id="KW-0812">Transmembrane</keyword>
<evidence type="ECO:0000256" key="17">
    <source>
        <dbReference type="SAM" id="Phobius"/>
    </source>
</evidence>
<keyword evidence="11" id="KW-0862">Zinc</keyword>
<evidence type="ECO:0000256" key="13">
    <source>
        <dbReference type="ARBA" id="ARBA00023136"/>
    </source>
</evidence>
<keyword evidence="8" id="KW-0732">Signal</keyword>
<dbReference type="PANTHER" id="PTHR46913:SF19">
    <property type="entry name" value="RING-TYPE E3 UBIQUITIN TRANSFERASE"/>
    <property type="match status" value="1"/>
</dbReference>
<dbReference type="EC" id="2.3.2.27" evidence="4"/>
<dbReference type="OrthoDB" id="9984778at2759"/>
<name>A0A9P0ZSJ6_CUSEU</name>
<dbReference type="CDD" id="cd16461">
    <property type="entry name" value="RING-H2_EL5-like"/>
    <property type="match status" value="1"/>
</dbReference>
<feature type="region of interest" description="Disordered" evidence="16">
    <location>
        <begin position="200"/>
        <end position="323"/>
    </location>
</feature>
<dbReference type="Pfam" id="PF13639">
    <property type="entry name" value="zf-RING_2"/>
    <property type="match status" value="1"/>
</dbReference>
<keyword evidence="13 17" id="KW-0472">Membrane</keyword>
<evidence type="ECO:0000256" key="4">
    <source>
        <dbReference type="ARBA" id="ARBA00012483"/>
    </source>
</evidence>
<evidence type="ECO:0000256" key="3">
    <source>
        <dbReference type="ARBA" id="ARBA00004906"/>
    </source>
</evidence>
<feature type="compositionally biased region" description="Low complexity" evidence="16">
    <location>
        <begin position="311"/>
        <end position="323"/>
    </location>
</feature>
<dbReference type="Gene3D" id="3.30.40.10">
    <property type="entry name" value="Zinc/RING finger domain, C3HC4 (zinc finger)"/>
    <property type="match status" value="1"/>
</dbReference>
<dbReference type="FunFam" id="3.30.40.10:FF:000285">
    <property type="entry name" value="RING-H2 finger protein ATL43"/>
    <property type="match status" value="1"/>
</dbReference>
<dbReference type="EMBL" id="CAMAPE010000053">
    <property type="protein sequence ID" value="CAH9110577.1"/>
    <property type="molecule type" value="Genomic_DNA"/>
</dbReference>
<feature type="compositionally biased region" description="Low complexity" evidence="16">
    <location>
        <begin position="256"/>
        <end position="292"/>
    </location>
</feature>
<comment type="subcellular location">
    <subcellularLocation>
        <location evidence="2">Membrane</location>
        <topology evidence="2">Single-pass membrane protein</topology>
    </subcellularLocation>
</comment>
<evidence type="ECO:0000256" key="9">
    <source>
        <dbReference type="ARBA" id="ARBA00022771"/>
    </source>
</evidence>
<keyword evidence="12 17" id="KW-1133">Transmembrane helix</keyword>
<dbReference type="SMART" id="SM00184">
    <property type="entry name" value="RING"/>
    <property type="match status" value="1"/>
</dbReference>
<dbReference type="PANTHER" id="PTHR46913">
    <property type="entry name" value="RING-H2 FINGER PROTEIN ATL16"/>
    <property type="match status" value="1"/>
</dbReference>
<dbReference type="InterPro" id="IPR001841">
    <property type="entry name" value="Znf_RING"/>
</dbReference>
<dbReference type="GO" id="GO:0016567">
    <property type="term" value="P:protein ubiquitination"/>
    <property type="evidence" value="ECO:0007669"/>
    <property type="project" value="InterPro"/>
</dbReference>
<gene>
    <name evidence="19" type="ORF">CEURO_LOCUS18932</name>
</gene>
<proteinExistence type="inferred from homology"/>
<dbReference type="PROSITE" id="PS50089">
    <property type="entry name" value="ZF_RING_2"/>
    <property type="match status" value="1"/>
</dbReference>
<dbReference type="GO" id="GO:0016020">
    <property type="term" value="C:membrane"/>
    <property type="evidence" value="ECO:0007669"/>
    <property type="project" value="UniProtKB-SubCell"/>
</dbReference>
<comment type="catalytic activity">
    <reaction evidence="1">
        <text>S-ubiquitinyl-[E2 ubiquitin-conjugating enzyme]-L-cysteine + [acceptor protein]-L-lysine = [E2 ubiquitin-conjugating enzyme]-L-cysteine + N(6)-ubiquitinyl-[acceptor protein]-L-lysine.</text>
        <dbReference type="EC" id="2.3.2.27"/>
    </reaction>
</comment>
<organism evidence="19 20">
    <name type="scientific">Cuscuta europaea</name>
    <name type="common">European dodder</name>
    <dbReference type="NCBI Taxonomy" id="41803"/>
    <lineage>
        <taxon>Eukaryota</taxon>
        <taxon>Viridiplantae</taxon>
        <taxon>Streptophyta</taxon>
        <taxon>Embryophyta</taxon>
        <taxon>Tracheophyta</taxon>
        <taxon>Spermatophyta</taxon>
        <taxon>Magnoliopsida</taxon>
        <taxon>eudicotyledons</taxon>
        <taxon>Gunneridae</taxon>
        <taxon>Pentapetalae</taxon>
        <taxon>asterids</taxon>
        <taxon>lamiids</taxon>
        <taxon>Solanales</taxon>
        <taxon>Convolvulaceae</taxon>
        <taxon>Cuscuteae</taxon>
        <taxon>Cuscuta</taxon>
        <taxon>Cuscuta subgen. Cuscuta</taxon>
    </lineage>
</organism>
<evidence type="ECO:0000256" key="12">
    <source>
        <dbReference type="ARBA" id="ARBA00022989"/>
    </source>
</evidence>
<evidence type="ECO:0000256" key="16">
    <source>
        <dbReference type="SAM" id="MobiDB-lite"/>
    </source>
</evidence>
<sequence>MARSLLLQQDDHLNLEIYKKCFDCYTFSVNCSHECARKFTPLSNAQRYHMPPFFIFLLCLLAAVFVFLSYFSILKRYRREGPPPPVTSREDFIDADQTQVDHAIWHIRTVGLPESVIESILVFSYKTGEGLTEGSDCSVCLTEFQEDESLRLLPKCSHAFHVSCIDTWLRSHKNCPMCRAPVVTEADAAVEQGEGDVEVAGDQETEAEDGPENHEEVNGGEVLPPMGTFEQRNRKGIRTQSDLAEHRVSPQPPRRAASMDSSSVSIICSSAAEAAPEMGSSKPSLSGSRSSSWYRAMKSSSFRRPLQTVRSSSSISCSEPTPN</sequence>
<evidence type="ECO:0000256" key="14">
    <source>
        <dbReference type="ARBA" id="ARBA00024209"/>
    </source>
</evidence>
<evidence type="ECO:0000256" key="2">
    <source>
        <dbReference type="ARBA" id="ARBA00004167"/>
    </source>
</evidence>
<accession>A0A9P0ZSJ6</accession>
<evidence type="ECO:0000313" key="19">
    <source>
        <dbReference type="EMBL" id="CAH9110577.1"/>
    </source>
</evidence>
<keyword evidence="10" id="KW-0833">Ubl conjugation pathway</keyword>
<evidence type="ECO:0000256" key="5">
    <source>
        <dbReference type="ARBA" id="ARBA00022679"/>
    </source>
</evidence>
<evidence type="ECO:0000313" key="20">
    <source>
        <dbReference type="Proteomes" id="UP001152484"/>
    </source>
</evidence>
<dbReference type="InterPro" id="IPR013083">
    <property type="entry name" value="Znf_RING/FYVE/PHD"/>
</dbReference>